<keyword evidence="1 4" id="KW-0808">Transferase</keyword>
<sequence>MKIRKALISDIKIIHKLVNEFARKGEMLPRSLNELYENLRDFYVAEENSEIKGMCALHILWEDLAEIRSLAVKSEHQKKGIGSMLVKRSLQEAKRLGIKRIFVLTYLPEFFRRFGFKEIDKSKLPQKIWGDCIKCPKFPECDESALIFEFKE</sequence>
<reference evidence="4" key="1">
    <citation type="journal article" date="2020" name="mSystems">
        <title>Genome- and Community-Level Interaction Insights into Carbon Utilization and Element Cycling Functions of Hydrothermarchaeota in Hydrothermal Sediment.</title>
        <authorList>
            <person name="Zhou Z."/>
            <person name="Liu Y."/>
            <person name="Xu W."/>
            <person name="Pan J."/>
            <person name="Luo Z.H."/>
            <person name="Li M."/>
        </authorList>
    </citation>
    <scope>NUCLEOTIDE SEQUENCE [LARGE SCALE GENOMIC DNA]</scope>
    <source>
        <strain evidence="4">SpSt-788</strain>
    </source>
</reference>
<proteinExistence type="predicted"/>
<evidence type="ECO:0000256" key="1">
    <source>
        <dbReference type="ARBA" id="ARBA00022679"/>
    </source>
</evidence>
<dbReference type="SUPFAM" id="SSF55729">
    <property type="entry name" value="Acyl-CoA N-acyltransferases (Nat)"/>
    <property type="match status" value="1"/>
</dbReference>
<dbReference type="NCBIfam" id="NF005840">
    <property type="entry name" value="PRK07757.1"/>
    <property type="match status" value="1"/>
</dbReference>
<dbReference type="Pfam" id="PF00583">
    <property type="entry name" value="Acetyltransf_1"/>
    <property type="match status" value="1"/>
</dbReference>
<organism evidence="4">
    <name type="scientific">Thermodesulfovibrio aggregans</name>
    <dbReference type="NCBI Taxonomy" id="86166"/>
    <lineage>
        <taxon>Bacteria</taxon>
        <taxon>Pseudomonadati</taxon>
        <taxon>Nitrospirota</taxon>
        <taxon>Thermodesulfovibrionia</taxon>
        <taxon>Thermodesulfovibrionales</taxon>
        <taxon>Thermodesulfovibrionaceae</taxon>
        <taxon>Thermodesulfovibrio</taxon>
    </lineage>
</organism>
<dbReference type="AlphaFoldDB" id="A0A7C4AIM5"/>
<gene>
    <name evidence="4" type="ORF">ENV75_00855</name>
</gene>
<dbReference type="InterPro" id="IPR000182">
    <property type="entry name" value="GNAT_dom"/>
</dbReference>
<evidence type="ECO:0000259" key="3">
    <source>
        <dbReference type="PROSITE" id="PS51186"/>
    </source>
</evidence>
<accession>A0A7C4AIM5</accession>
<dbReference type="Gene3D" id="3.40.630.30">
    <property type="match status" value="1"/>
</dbReference>
<dbReference type="InterPro" id="IPR016181">
    <property type="entry name" value="Acyl_CoA_acyltransferase"/>
</dbReference>
<comment type="caution">
    <text evidence="4">The sequence shown here is derived from an EMBL/GenBank/DDBJ whole genome shotgun (WGS) entry which is preliminary data.</text>
</comment>
<dbReference type="PANTHER" id="PTHR43626:SF4">
    <property type="entry name" value="GCN5-RELATED N-ACETYLTRANSFERASE 2, CHLOROPLASTIC"/>
    <property type="match status" value="1"/>
</dbReference>
<dbReference type="PANTHER" id="PTHR43626">
    <property type="entry name" value="ACYL-COA N-ACYLTRANSFERASE"/>
    <property type="match status" value="1"/>
</dbReference>
<dbReference type="CDD" id="cd04301">
    <property type="entry name" value="NAT_SF"/>
    <property type="match status" value="1"/>
</dbReference>
<feature type="domain" description="N-acetyltransferase" evidence="3">
    <location>
        <begin position="1"/>
        <end position="139"/>
    </location>
</feature>
<dbReference type="PROSITE" id="PS51186">
    <property type="entry name" value="GNAT"/>
    <property type="match status" value="1"/>
</dbReference>
<dbReference type="EMBL" id="DTHO01000007">
    <property type="protein sequence ID" value="HGG98997.1"/>
    <property type="molecule type" value="Genomic_DNA"/>
</dbReference>
<dbReference type="GO" id="GO:0008080">
    <property type="term" value="F:N-acetyltransferase activity"/>
    <property type="evidence" value="ECO:0007669"/>
    <property type="project" value="InterPro"/>
</dbReference>
<dbReference type="InterPro" id="IPR045039">
    <property type="entry name" value="NSI-like"/>
</dbReference>
<keyword evidence="2" id="KW-0012">Acyltransferase</keyword>
<evidence type="ECO:0000256" key="2">
    <source>
        <dbReference type="ARBA" id="ARBA00023315"/>
    </source>
</evidence>
<protein>
    <submittedName>
        <fullName evidence="4">N-acetyltransferase</fullName>
    </submittedName>
</protein>
<evidence type="ECO:0000313" key="4">
    <source>
        <dbReference type="EMBL" id="HGG98997.1"/>
    </source>
</evidence>
<dbReference type="GO" id="GO:0005737">
    <property type="term" value="C:cytoplasm"/>
    <property type="evidence" value="ECO:0007669"/>
    <property type="project" value="TreeGrafter"/>
</dbReference>
<name>A0A7C4AIM5_9BACT</name>